<dbReference type="CDD" id="cd06471">
    <property type="entry name" value="ACD_LpsHSP_like"/>
    <property type="match status" value="1"/>
</dbReference>
<dbReference type="Proteomes" id="UP000621540">
    <property type="component" value="Unassembled WGS sequence"/>
</dbReference>
<sequence>MLMPSIFGENLFDDWMDFSFPDIDKTLYGKHAKNMMKTDVKETDQGYEVAIDLPGFKKDEIKLELNDGYLTISAEKGLDKDEKDKENRYIRRERYAGSMSRSFYVGESLTEQDIHAKYENGILTLDVPKEDKKAVPEKRYIAIEG</sequence>
<organism evidence="4 5">
    <name type="scientific">Roseburia yibonii</name>
    <dbReference type="NCBI Taxonomy" id="2763063"/>
    <lineage>
        <taxon>Bacteria</taxon>
        <taxon>Bacillati</taxon>
        <taxon>Bacillota</taxon>
        <taxon>Clostridia</taxon>
        <taxon>Lachnospirales</taxon>
        <taxon>Lachnospiraceae</taxon>
        <taxon>Roseburia</taxon>
    </lineage>
</organism>
<dbReference type="EMBL" id="JACOQH010000008">
    <property type="protein sequence ID" value="MBC5754539.1"/>
    <property type="molecule type" value="Genomic_DNA"/>
</dbReference>
<dbReference type="PANTHER" id="PTHR11527">
    <property type="entry name" value="HEAT-SHOCK PROTEIN 20 FAMILY MEMBER"/>
    <property type="match status" value="1"/>
</dbReference>
<dbReference type="InterPro" id="IPR008978">
    <property type="entry name" value="HSP20-like_chaperone"/>
</dbReference>
<dbReference type="SUPFAM" id="SSF49764">
    <property type="entry name" value="HSP20-like chaperones"/>
    <property type="match status" value="1"/>
</dbReference>
<reference evidence="4 5" key="1">
    <citation type="submission" date="2020-08" db="EMBL/GenBank/DDBJ databases">
        <title>Genome public.</title>
        <authorList>
            <person name="Liu C."/>
            <person name="Sun Q."/>
        </authorList>
    </citation>
    <scope>NUCLEOTIDE SEQUENCE [LARGE SCALE GENOMIC DNA]</scope>
    <source>
        <strain evidence="4 5">BX0805</strain>
    </source>
</reference>
<evidence type="ECO:0000313" key="4">
    <source>
        <dbReference type="EMBL" id="MBC5754539.1"/>
    </source>
</evidence>
<dbReference type="Pfam" id="PF00011">
    <property type="entry name" value="HSP20"/>
    <property type="match status" value="1"/>
</dbReference>
<comment type="similarity">
    <text evidence="1 2">Belongs to the small heat shock protein (HSP20) family.</text>
</comment>
<proteinExistence type="inferred from homology"/>
<dbReference type="PROSITE" id="PS01031">
    <property type="entry name" value="SHSP"/>
    <property type="match status" value="1"/>
</dbReference>
<evidence type="ECO:0000256" key="1">
    <source>
        <dbReference type="PROSITE-ProRule" id="PRU00285"/>
    </source>
</evidence>
<dbReference type="Gene3D" id="2.60.40.790">
    <property type="match status" value="1"/>
</dbReference>
<keyword evidence="5" id="KW-1185">Reference proteome</keyword>
<feature type="domain" description="SHSP" evidence="3">
    <location>
        <begin position="29"/>
        <end position="144"/>
    </location>
</feature>
<name>A0ABR7IC63_9FIRM</name>
<comment type="caution">
    <text evidence="4">The sequence shown here is derived from an EMBL/GenBank/DDBJ whole genome shotgun (WGS) entry which is preliminary data.</text>
</comment>
<accession>A0ABR7IC63</accession>
<dbReference type="InterPro" id="IPR031107">
    <property type="entry name" value="Small_HSP"/>
</dbReference>
<dbReference type="InterPro" id="IPR002068">
    <property type="entry name" value="A-crystallin/Hsp20_dom"/>
</dbReference>
<evidence type="ECO:0000256" key="2">
    <source>
        <dbReference type="RuleBase" id="RU003616"/>
    </source>
</evidence>
<gene>
    <name evidence="4" type="ORF">H8Z76_11030</name>
</gene>
<evidence type="ECO:0000259" key="3">
    <source>
        <dbReference type="PROSITE" id="PS01031"/>
    </source>
</evidence>
<evidence type="ECO:0000313" key="5">
    <source>
        <dbReference type="Proteomes" id="UP000621540"/>
    </source>
</evidence>
<protein>
    <submittedName>
        <fullName evidence="4">Hsp20/alpha crystallin family protein</fullName>
    </submittedName>
</protein>
<dbReference type="RefSeq" id="WP_022515812.1">
    <property type="nucleotide sequence ID" value="NZ_JACOQH010000008.1"/>
</dbReference>